<feature type="region of interest" description="Disordered" evidence="1">
    <location>
        <begin position="31"/>
        <end position="62"/>
    </location>
</feature>
<accession>A0A0C9T393</accession>
<feature type="compositionally biased region" description="Low complexity" evidence="1">
    <location>
        <begin position="31"/>
        <end position="42"/>
    </location>
</feature>
<sequence>MQKGEHSLSLTTWLLNKRFFLRRNIPWFTSSSSQQNEASPSPMHKSKPMQMSSSSEERGRSSTLTKIKLVINGFSAFSIGIMTSFKLTGARISTPSELKHSTLPMSNTGLTYWMNISPKRPSALKIFMEWMKRGFL</sequence>
<dbReference type="AlphaFoldDB" id="A0A0C9T393"/>
<protein>
    <submittedName>
        <fullName evidence="2">Uncharacterized protein</fullName>
    </submittedName>
</protein>
<proteinExistence type="predicted"/>
<reference evidence="3" key="2">
    <citation type="submission" date="2015-01" db="EMBL/GenBank/DDBJ databases">
        <title>Evolutionary Origins and Diversification of the Mycorrhizal Mutualists.</title>
        <authorList>
            <consortium name="DOE Joint Genome Institute"/>
            <consortium name="Mycorrhizal Genomics Consortium"/>
            <person name="Kohler A."/>
            <person name="Kuo A."/>
            <person name="Nagy L.G."/>
            <person name="Floudas D."/>
            <person name="Copeland A."/>
            <person name="Barry K.W."/>
            <person name="Cichocki N."/>
            <person name="Veneault-Fourrey C."/>
            <person name="LaButti K."/>
            <person name="Lindquist E.A."/>
            <person name="Lipzen A."/>
            <person name="Lundell T."/>
            <person name="Morin E."/>
            <person name="Murat C."/>
            <person name="Riley R."/>
            <person name="Ohm R."/>
            <person name="Sun H."/>
            <person name="Tunlid A."/>
            <person name="Henrissat B."/>
            <person name="Grigoriev I.V."/>
            <person name="Hibbett D.S."/>
            <person name="Martin F."/>
        </authorList>
    </citation>
    <scope>NUCLEOTIDE SEQUENCE [LARGE SCALE GENOMIC DNA]</scope>
    <source>
        <strain evidence="3">ATCC 200175</strain>
    </source>
</reference>
<feature type="non-terminal residue" evidence="2">
    <location>
        <position position="136"/>
    </location>
</feature>
<evidence type="ECO:0000256" key="1">
    <source>
        <dbReference type="SAM" id="MobiDB-lite"/>
    </source>
</evidence>
<dbReference type="EMBL" id="KN819418">
    <property type="protein sequence ID" value="KIJ10085.1"/>
    <property type="molecule type" value="Genomic_DNA"/>
</dbReference>
<reference evidence="2 3" key="1">
    <citation type="submission" date="2014-06" db="EMBL/GenBank/DDBJ databases">
        <authorList>
            <consortium name="DOE Joint Genome Institute"/>
            <person name="Kuo A."/>
            <person name="Kohler A."/>
            <person name="Nagy L.G."/>
            <person name="Floudas D."/>
            <person name="Copeland A."/>
            <person name="Barry K.W."/>
            <person name="Cichocki N."/>
            <person name="Veneault-Fourrey C."/>
            <person name="LaButti K."/>
            <person name="Lindquist E.A."/>
            <person name="Lipzen A."/>
            <person name="Lundell T."/>
            <person name="Morin E."/>
            <person name="Murat C."/>
            <person name="Sun H."/>
            <person name="Tunlid A."/>
            <person name="Henrissat B."/>
            <person name="Grigoriev I.V."/>
            <person name="Hibbett D.S."/>
            <person name="Martin F."/>
            <person name="Nordberg H.P."/>
            <person name="Cantor M.N."/>
            <person name="Hua S.X."/>
        </authorList>
    </citation>
    <scope>NUCLEOTIDE SEQUENCE [LARGE SCALE GENOMIC DNA]</scope>
    <source>
        <strain evidence="2 3">ATCC 200175</strain>
    </source>
</reference>
<dbReference type="Proteomes" id="UP000053647">
    <property type="component" value="Unassembled WGS sequence"/>
</dbReference>
<gene>
    <name evidence="2" type="ORF">PAXINDRAFT_138590</name>
</gene>
<organism evidence="2 3">
    <name type="scientific">Paxillus involutus ATCC 200175</name>
    <dbReference type="NCBI Taxonomy" id="664439"/>
    <lineage>
        <taxon>Eukaryota</taxon>
        <taxon>Fungi</taxon>
        <taxon>Dikarya</taxon>
        <taxon>Basidiomycota</taxon>
        <taxon>Agaricomycotina</taxon>
        <taxon>Agaricomycetes</taxon>
        <taxon>Agaricomycetidae</taxon>
        <taxon>Boletales</taxon>
        <taxon>Paxilineae</taxon>
        <taxon>Paxillaceae</taxon>
        <taxon>Paxillus</taxon>
    </lineage>
</organism>
<name>A0A0C9T393_PAXIN</name>
<keyword evidence="3" id="KW-1185">Reference proteome</keyword>
<dbReference type="HOGENOM" id="CLU_1880391_0_0_1"/>
<evidence type="ECO:0000313" key="2">
    <source>
        <dbReference type="EMBL" id="KIJ10085.1"/>
    </source>
</evidence>
<evidence type="ECO:0000313" key="3">
    <source>
        <dbReference type="Proteomes" id="UP000053647"/>
    </source>
</evidence>